<evidence type="ECO:0000313" key="1">
    <source>
        <dbReference type="EMBL" id="JAD82547.1"/>
    </source>
</evidence>
<dbReference type="EMBL" id="GBRH01215348">
    <property type="protein sequence ID" value="JAD82547.1"/>
    <property type="molecule type" value="Transcribed_RNA"/>
</dbReference>
<organism evidence="1">
    <name type="scientific">Arundo donax</name>
    <name type="common">Giant reed</name>
    <name type="synonym">Donax arundinaceus</name>
    <dbReference type="NCBI Taxonomy" id="35708"/>
    <lineage>
        <taxon>Eukaryota</taxon>
        <taxon>Viridiplantae</taxon>
        <taxon>Streptophyta</taxon>
        <taxon>Embryophyta</taxon>
        <taxon>Tracheophyta</taxon>
        <taxon>Spermatophyta</taxon>
        <taxon>Magnoliopsida</taxon>
        <taxon>Liliopsida</taxon>
        <taxon>Poales</taxon>
        <taxon>Poaceae</taxon>
        <taxon>PACMAD clade</taxon>
        <taxon>Arundinoideae</taxon>
        <taxon>Arundineae</taxon>
        <taxon>Arundo</taxon>
    </lineage>
</organism>
<dbReference type="AlphaFoldDB" id="A0A0A9DFM5"/>
<protein>
    <submittedName>
        <fullName evidence="1">Uncharacterized protein</fullName>
    </submittedName>
</protein>
<name>A0A0A9DFM5_ARUDO</name>
<reference evidence="1" key="2">
    <citation type="journal article" date="2015" name="Data Brief">
        <title>Shoot transcriptome of the giant reed, Arundo donax.</title>
        <authorList>
            <person name="Barrero R.A."/>
            <person name="Guerrero F.D."/>
            <person name="Moolhuijzen P."/>
            <person name="Goolsby J.A."/>
            <person name="Tidwell J."/>
            <person name="Bellgard S.E."/>
            <person name="Bellgard M.I."/>
        </authorList>
    </citation>
    <scope>NUCLEOTIDE SEQUENCE</scope>
    <source>
        <tissue evidence="1">Shoot tissue taken approximately 20 cm above the soil surface</tissue>
    </source>
</reference>
<reference evidence="1" key="1">
    <citation type="submission" date="2014-09" db="EMBL/GenBank/DDBJ databases">
        <authorList>
            <person name="Magalhaes I.L.F."/>
            <person name="Oliveira U."/>
            <person name="Santos F.R."/>
            <person name="Vidigal T.H.D.A."/>
            <person name="Brescovit A.D."/>
            <person name="Santos A.J."/>
        </authorList>
    </citation>
    <scope>NUCLEOTIDE SEQUENCE</scope>
    <source>
        <tissue evidence="1">Shoot tissue taken approximately 20 cm above the soil surface</tissue>
    </source>
</reference>
<proteinExistence type="predicted"/>
<accession>A0A0A9DFM5</accession>
<sequence>MDLFPSNLGVTGKSLDHFLPRETLHNHREAASDICVRGQRASSFLSPPASDANFL</sequence>